<dbReference type="Gene3D" id="3.30.470.20">
    <property type="entry name" value="ATP-grasp fold, B domain"/>
    <property type="match status" value="1"/>
</dbReference>
<protein>
    <submittedName>
        <fullName evidence="1">Histidine kinase</fullName>
    </submittedName>
</protein>
<organism evidence="1 2">
    <name type="scientific">Salinirubrum litoreum</name>
    <dbReference type="NCBI Taxonomy" id="1126234"/>
    <lineage>
        <taxon>Archaea</taxon>
        <taxon>Methanobacteriati</taxon>
        <taxon>Methanobacteriota</taxon>
        <taxon>Stenosarchaea group</taxon>
        <taxon>Halobacteria</taxon>
        <taxon>Halobacteriales</taxon>
        <taxon>Haloferacaceae</taxon>
        <taxon>Salinirubrum</taxon>
    </lineage>
</organism>
<evidence type="ECO:0000313" key="2">
    <source>
        <dbReference type="Proteomes" id="UP001596201"/>
    </source>
</evidence>
<dbReference type="SUPFAM" id="SSF56059">
    <property type="entry name" value="Glutathione synthetase ATP-binding domain-like"/>
    <property type="match status" value="1"/>
</dbReference>
<dbReference type="Proteomes" id="UP001596201">
    <property type="component" value="Unassembled WGS sequence"/>
</dbReference>
<gene>
    <name evidence="1" type="ORF">ACFPJ5_17485</name>
</gene>
<sequence>MTTETPGDGGATIGITVQPDHPVFGVVCDRLTARGHDVRFFDSNAPIPADDLRDLSLFVVKHTRPESIRALLAAERLGVPTWNSATGVQACATRFSQLCSLSGVGFTVPSASREKPAGDYVSKRLYHWESAPEVNGEGDCYEELLDAEPVDYKYYVVDDGETHHPVVLRATSKLWGEKQVLGETTPHSEHVERIVSLMDALGMRGLGVDLVRVDDDWYAVDLNPCPGFAETGLEDALVASIESALDR</sequence>
<keyword evidence="1" id="KW-0808">Transferase</keyword>
<accession>A0ABD5RFW8</accession>
<reference evidence="1 2" key="1">
    <citation type="journal article" date="2019" name="Int. J. Syst. Evol. Microbiol.">
        <title>The Global Catalogue of Microorganisms (GCM) 10K type strain sequencing project: providing services to taxonomists for standard genome sequencing and annotation.</title>
        <authorList>
            <consortium name="The Broad Institute Genomics Platform"/>
            <consortium name="The Broad Institute Genome Sequencing Center for Infectious Disease"/>
            <person name="Wu L."/>
            <person name="Ma J."/>
        </authorList>
    </citation>
    <scope>NUCLEOTIDE SEQUENCE [LARGE SCALE GENOMIC DNA]</scope>
    <source>
        <strain evidence="1 2">CGMCC 1.12237</strain>
    </source>
</reference>
<keyword evidence="1" id="KW-0418">Kinase</keyword>
<evidence type="ECO:0000313" key="1">
    <source>
        <dbReference type="EMBL" id="MFC5368718.1"/>
    </source>
</evidence>
<dbReference type="GO" id="GO:0016301">
    <property type="term" value="F:kinase activity"/>
    <property type="evidence" value="ECO:0007669"/>
    <property type="project" value="UniProtKB-KW"/>
</dbReference>
<keyword evidence="2" id="KW-1185">Reference proteome</keyword>
<proteinExistence type="predicted"/>
<name>A0ABD5RFW8_9EURY</name>
<dbReference type="EMBL" id="JBHSKX010000004">
    <property type="protein sequence ID" value="MFC5368718.1"/>
    <property type="molecule type" value="Genomic_DNA"/>
</dbReference>
<dbReference type="AlphaFoldDB" id="A0ABD5RFW8"/>
<dbReference type="RefSeq" id="WP_227231289.1">
    <property type="nucleotide sequence ID" value="NZ_JAJCVJ010000003.1"/>
</dbReference>
<comment type="caution">
    <text evidence="1">The sequence shown here is derived from an EMBL/GenBank/DDBJ whole genome shotgun (WGS) entry which is preliminary data.</text>
</comment>